<gene>
    <name evidence="3" type="ORF">H5P28_05360</name>
</gene>
<name>A0A842HBA3_9BACT</name>
<dbReference type="SUPFAM" id="SSF82649">
    <property type="entry name" value="SufE/NifU"/>
    <property type="match status" value="1"/>
</dbReference>
<dbReference type="Proteomes" id="UP000546464">
    <property type="component" value="Unassembled WGS sequence"/>
</dbReference>
<keyword evidence="4" id="KW-1185">Reference proteome</keyword>
<dbReference type="InterPro" id="IPR003808">
    <property type="entry name" value="Fe-S_metab-assoc_dom"/>
</dbReference>
<protein>
    <submittedName>
        <fullName evidence="3">SufE family protein</fullName>
    </submittedName>
</protein>
<dbReference type="RefSeq" id="WP_185674687.1">
    <property type="nucleotide sequence ID" value="NZ_JACHVB010000014.1"/>
</dbReference>
<evidence type="ECO:0000256" key="1">
    <source>
        <dbReference type="ARBA" id="ARBA00010282"/>
    </source>
</evidence>
<comment type="caution">
    <text evidence="3">The sequence shown here is derived from an EMBL/GenBank/DDBJ whole genome shotgun (WGS) entry which is preliminary data.</text>
</comment>
<accession>A0A842HBA3</accession>
<dbReference type="EMBL" id="JACHVB010000014">
    <property type="protein sequence ID" value="MBC2593685.1"/>
    <property type="molecule type" value="Genomic_DNA"/>
</dbReference>
<sequence>MTLADKKQELIEELTIIEDPQERFAYIIDRARALPALPAEYQIETFRIEGCQSNLWLVPSFENGLCHFRVDSDAVITKGVAGLLTELYSDCPPEEILQHEPTFLAEVGVNQHLTPNRRNGLSNVWKTIKAYAELCLRNQASQVEK</sequence>
<dbReference type="PANTHER" id="PTHR43597:SF5">
    <property type="entry name" value="SUFE-LIKE PROTEIN 2, CHLOROPLASTIC"/>
    <property type="match status" value="1"/>
</dbReference>
<proteinExistence type="inferred from homology"/>
<evidence type="ECO:0000313" key="4">
    <source>
        <dbReference type="Proteomes" id="UP000546464"/>
    </source>
</evidence>
<feature type="domain" description="Fe-S metabolism associated" evidence="2">
    <location>
        <begin position="12"/>
        <end position="130"/>
    </location>
</feature>
<dbReference type="PANTHER" id="PTHR43597">
    <property type="entry name" value="SULFUR ACCEPTOR PROTEIN CSDE"/>
    <property type="match status" value="1"/>
</dbReference>
<dbReference type="Gene3D" id="3.90.1010.10">
    <property type="match status" value="1"/>
</dbReference>
<dbReference type="Pfam" id="PF02657">
    <property type="entry name" value="SufE"/>
    <property type="match status" value="1"/>
</dbReference>
<organism evidence="3 4">
    <name type="scientific">Ruficoccus amylovorans</name>
    <dbReference type="NCBI Taxonomy" id="1804625"/>
    <lineage>
        <taxon>Bacteria</taxon>
        <taxon>Pseudomonadati</taxon>
        <taxon>Verrucomicrobiota</taxon>
        <taxon>Opitutia</taxon>
        <taxon>Puniceicoccales</taxon>
        <taxon>Cerasicoccaceae</taxon>
        <taxon>Ruficoccus</taxon>
    </lineage>
</organism>
<reference evidence="3 4" key="1">
    <citation type="submission" date="2020-07" db="EMBL/GenBank/DDBJ databases">
        <authorList>
            <person name="Feng X."/>
        </authorList>
    </citation>
    <scope>NUCLEOTIDE SEQUENCE [LARGE SCALE GENOMIC DNA]</scope>
    <source>
        <strain evidence="3 4">JCM31066</strain>
    </source>
</reference>
<comment type="similarity">
    <text evidence="1">Belongs to the SufE family.</text>
</comment>
<evidence type="ECO:0000313" key="3">
    <source>
        <dbReference type="EMBL" id="MBC2593685.1"/>
    </source>
</evidence>
<dbReference type="AlphaFoldDB" id="A0A842HBA3"/>
<evidence type="ECO:0000259" key="2">
    <source>
        <dbReference type="Pfam" id="PF02657"/>
    </source>
</evidence>